<sequence>MLPILPHPLRMPPGRPTKMRRKELDEPQTTTEFIKKRGGNEVYLLFICNVFDGFDLFMYVTRHRVGVHNQVATPTHQEVAPREKLLFKRKPAGEPTTVRWMSYTQESSVLDPSTAL</sequence>
<dbReference type="Proteomes" id="UP000593568">
    <property type="component" value="Unassembled WGS sequence"/>
</dbReference>
<dbReference type="EMBL" id="JABEZW010000013">
    <property type="protein sequence ID" value="MBA0782763.1"/>
    <property type="molecule type" value="Genomic_DNA"/>
</dbReference>
<organism evidence="2 3">
    <name type="scientific">Gossypium trilobum</name>
    <dbReference type="NCBI Taxonomy" id="34281"/>
    <lineage>
        <taxon>Eukaryota</taxon>
        <taxon>Viridiplantae</taxon>
        <taxon>Streptophyta</taxon>
        <taxon>Embryophyta</taxon>
        <taxon>Tracheophyta</taxon>
        <taxon>Spermatophyta</taxon>
        <taxon>Magnoliopsida</taxon>
        <taxon>eudicotyledons</taxon>
        <taxon>Gunneridae</taxon>
        <taxon>Pentapetalae</taxon>
        <taxon>rosids</taxon>
        <taxon>malvids</taxon>
        <taxon>Malvales</taxon>
        <taxon>Malvaceae</taxon>
        <taxon>Malvoideae</taxon>
        <taxon>Gossypium</taxon>
    </lineage>
</organism>
<dbReference type="AlphaFoldDB" id="A0A7J9FBT2"/>
<reference evidence="2 3" key="1">
    <citation type="journal article" date="2019" name="Genome Biol. Evol.">
        <title>Insights into the evolution of the New World diploid cottons (Gossypium, subgenus Houzingenia) based on genome sequencing.</title>
        <authorList>
            <person name="Grover C.E."/>
            <person name="Arick M.A. 2nd"/>
            <person name="Thrash A."/>
            <person name="Conover J.L."/>
            <person name="Sanders W.S."/>
            <person name="Peterson D.G."/>
            <person name="Frelichowski J.E."/>
            <person name="Scheffler J.A."/>
            <person name="Scheffler B.E."/>
            <person name="Wendel J.F."/>
        </authorList>
    </citation>
    <scope>NUCLEOTIDE SEQUENCE [LARGE SCALE GENOMIC DNA]</scope>
    <source>
        <strain evidence="2">8</strain>
        <tissue evidence="2">Leaf</tissue>
    </source>
</reference>
<feature type="compositionally biased region" description="Pro residues" evidence="1">
    <location>
        <begin position="1"/>
        <end position="15"/>
    </location>
</feature>
<name>A0A7J9FBT2_9ROSI</name>
<accession>A0A7J9FBT2</accession>
<keyword evidence="3" id="KW-1185">Reference proteome</keyword>
<comment type="caution">
    <text evidence="2">The sequence shown here is derived from an EMBL/GenBank/DDBJ whole genome shotgun (WGS) entry which is preliminary data.</text>
</comment>
<protein>
    <submittedName>
        <fullName evidence="2">Uncharacterized protein</fullName>
    </submittedName>
</protein>
<evidence type="ECO:0000313" key="3">
    <source>
        <dbReference type="Proteomes" id="UP000593568"/>
    </source>
</evidence>
<feature type="region of interest" description="Disordered" evidence="1">
    <location>
        <begin position="1"/>
        <end position="29"/>
    </location>
</feature>
<proteinExistence type="predicted"/>
<evidence type="ECO:0000256" key="1">
    <source>
        <dbReference type="SAM" id="MobiDB-lite"/>
    </source>
</evidence>
<gene>
    <name evidence="2" type="ORF">Gotri_000589</name>
</gene>
<evidence type="ECO:0000313" key="2">
    <source>
        <dbReference type="EMBL" id="MBA0782763.1"/>
    </source>
</evidence>